<dbReference type="Proteomes" id="UP000245626">
    <property type="component" value="Unassembled WGS sequence"/>
</dbReference>
<accession>A0ACD0NLG8</accession>
<evidence type="ECO:0000313" key="2">
    <source>
        <dbReference type="Proteomes" id="UP000245626"/>
    </source>
</evidence>
<protein>
    <submittedName>
        <fullName evidence="1">Uncharacterized protein</fullName>
    </submittedName>
</protein>
<dbReference type="EMBL" id="KZ820867">
    <property type="protein sequence ID" value="PWN46590.1"/>
    <property type="molecule type" value="Genomic_DNA"/>
</dbReference>
<sequence length="152" mass="16806">MNTRRSLCLTIDRGRLLPRKSNPPSASSSPLAREKRDRRIESTIMDPCADLDLWNLGACISLSLPYCPSLVALFHLCSPNLERGRKRGGVPFPPPTRRVRWNDGLVRRIWILSRSPMVGIRSGGGGLGGSQSQSPSQARRRTVVPLSLLLHS</sequence>
<reference evidence="1 2" key="1">
    <citation type="journal article" date="2018" name="Mol. Biol. Evol.">
        <title>Broad Genomic Sampling Reveals a Smut Pathogenic Ancestry of the Fungal Clade Ustilaginomycotina.</title>
        <authorList>
            <person name="Kijpornyongpan T."/>
            <person name="Mondo S.J."/>
            <person name="Barry K."/>
            <person name="Sandor L."/>
            <person name="Lee J."/>
            <person name="Lipzen A."/>
            <person name="Pangilinan J."/>
            <person name="LaButti K."/>
            <person name="Hainaut M."/>
            <person name="Henrissat B."/>
            <person name="Grigoriev I.V."/>
            <person name="Spatafora J.W."/>
            <person name="Aime M.C."/>
        </authorList>
    </citation>
    <scope>NUCLEOTIDE SEQUENCE [LARGE SCALE GENOMIC DNA]</scope>
    <source>
        <strain evidence="1 2">SA 807</strain>
    </source>
</reference>
<gene>
    <name evidence="1" type="ORF">IE53DRAFT_22987</name>
</gene>
<evidence type="ECO:0000313" key="1">
    <source>
        <dbReference type="EMBL" id="PWN46590.1"/>
    </source>
</evidence>
<organism evidence="1 2">
    <name type="scientific">Violaceomyces palustris</name>
    <dbReference type="NCBI Taxonomy" id="1673888"/>
    <lineage>
        <taxon>Eukaryota</taxon>
        <taxon>Fungi</taxon>
        <taxon>Dikarya</taxon>
        <taxon>Basidiomycota</taxon>
        <taxon>Ustilaginomycotina</taxon>
        <taxon>Ustilaginomycetes</taxon>
        <taxon>Violaceomycetales</taxon>
        <taxon>Violaceomycetaceae</taxon>
        <taxon>Violaceomyces</taxon>
    </lineage>
</organism>
<keyword evidence="2" id="KW-1185">Reference proteome</keyword>
<name>A0ACD0NLG8_9BASI</name>
<proteinExistence type="predicted"/>